<accession>A0A9X2SIF2</accession>
<organism evidence="3 4">
    <name type="scientific">Amycolatopsis iheyensis</name>
    <dbReference type="NCBI Taxonomy" id="2945988"/>
    <lineage>
        <taxon>Bacteria</taxon>
        <taxon>Bacillati</taxon>
        <taxon>Actinomycetota</taxon>
        <taxon>Actinomycetes</taxon>
        <taxon>Pseudonocardiales</taxon>
        <taxon>Pseudonocardiaceae</taxon>
        <taxon>Amycolatopsis</taxon>
    </lineage>
</organism>
<dbReference type="Pfam" id="PF13432">
    <property type="entry name" value="TPR_16"/>
    <property type="match status" value="2"/>
</dbReference>
<name>A0A9X2SIF2_9PSEU</name>
<dbReference type="PROSITE" id="PS50005">
    <property type="entry name" value="TPR"/>
    <property type="match status" value="1"/>
</dbReference>
<gene>
    <name evidence="3" type="ORF">M8542_08585</name>
</gene>
<dbReference type="PANTHER" id="PTHR11102:SF160">
    <property type="entry name" value="ERAD-ASSOCIATED E3 UBIQUITIN-PROTEIN LIGASE COMPONENT HRD3"/>
    <property type="match status" value="1"/>
</dbReference>
<dbReference type="EMBL" id="JAMXQV010000003">
    <property type="protein sequence ID" value="MCR6482873.1"/>
    <property type="molecule type" value="Genomic_DNA"/>
</dbReference>
<reference evidence="3" key="1">
    <citation type="submission" date="2022-06" db="EMBL/GenBank/DDBJ databases">
        <title>Amycolatopsis iheyaensis sp. nov., a new species of the genus Amycolatopsis isolated from soil in Iheya island, Japan.</title>
        <authorList>
            <person name="Ngamcharungchit C."/>
            <person name="Kanto H."/>
            <person name="Take A."/>
            <person name="Intra B."/>
            <person name="Matsumoto A."/>
            <person name="Panbangred W."/>
            <person name="Inahashi Y."/>
        </authorList>
    </citation>
    <scope>NUCLEOTIDE SEQUENCE</scope>
    <source>
        <strain evidence="3">OK19-0408</strain>
    </source>
</reference>
<evidence type="ECO:0000313" key="3">
    <source>
        <dbReference type="EMBL" id="MCR6482873.1"/>
    </source>
</evidence>
<dbReference type="SMART" id="SM00028">
    <property type="entry name" value="TPR"/>
    <property type="match status" value="3"/>
</dbReference>
<keyword evidence="2" id="KW-0812">Transmembrane</keyword>
<dbReference type="SUPFAM" id="SSF81901">
    <property type="entry name" value="HCP-like"/>
    <property type="match status" value="1"/>
</dbReference>
<dbReference type="SUPFAM" id="SSF52540">
    <property type="entry name" value="P-loop containing nucleoside triphosphate hydrolases"/>
    <property type="match status" value="1"/>
</dbReference>
<evidence type="ECO:0000256" key="2">
    <source>
        <dbReference type="SAM" id="Phobius"/>
    </source>
</evidence>
<feature type="repeat" description="TPR" evidence="1">
    <location>
        <begin position="441"/>
        <end position="474"/>
    </location>
</feature>
<sequence>MAAVLLGLLVVAAGLALLQKWQGAAWWVVGGGAALATLAGGAGPLWQRWREQRAAGIGVVRRSVSGAGTTVGELSLADLRVHAAVVDVPYLPRPAKEREVGEHLRARRPVLIVGPSMVGKTRLAAAVVARTLPDEPLLLPDTPTALSDLDKADVIPDGQVIWLDDLDRFFAGGLSAGLVRRLGASNWLVATLRAHEWDRFQPTDQLRPPEWDVLRLFELVVLDRSRDRPADDDLRSAIPDDDLRERITRIGIGEYVAAAQRVRERLDVQDDPLGYALVAGAADWSLAGGRRPVPPHLLPRLAAARLTGRRTAGLDDDERYRAAFEWATREINPTVSLLEPDDGGYRVYDYALEHLATVNRTIPTATWQLAVEEMAGDELVSVGYQASVHHNLPDIAEQAWTKAAAGGNVHALHNLGWLHEEQDDLAGARRWYRRAAEAGYTTSMCNLGLLLQKKGEFDAARKLYQQALDAGYTNAMRYLGGLCEDQGDDAGAGQWFRRGADLGDSHAMNELGVLHYRRGEPTDAEHWYRRAVGAGHLAAMNNLGVLLEERGDHAGAEQWYRQALDSGDARVQHNLGWLLIQRDRLTEAEQWLRQAAEAGDAGAMRNLGWLLRQRGDQAEAEHWEHKADL</sequence>
<comment type="caution">
    <text evidence="3">The sequence shown here is derived from an EMBL/GenBank/DDBJ whole genome shotgun (WGS) entry which is preliminary data.</text>
</comment>
<dbReference type="InterPro" id="IPR006597">
    <property type="entry name" value="Sel1-like"/>
</dbReference>
<dbReference type="PANTHER" id="PTHR11102">
    <property type="entry name" value="SEL-1-LIKE PROTEIN"/>
    <property type="match status" value="1"/>
</dbReference>
<keyword evidence="2" id="KW-0472">Membrane</keyword>
<dbReference type="SMART" id="SM00671">
    <property type="entry name" value="SEL1"/>
    <property type="match status" value="6"/>
</dbReference>
<feature type="transmembrane region" description="Helical" evidence="2">
    <location>
        <begin position="26"/>
        <end position="46"/>
    </location>
</feature>
<dbReference type="AlphaFoldDB" id="A0A9X2SIF2"/>
<dbReference type="Gene3D" id="1.25.40.10">
    <property type="entry name" value="Tetratricopeptide repeat domain"/>
    <property type="match status" value="1"/>
</dbReference>
<evidence type="ECO:0000256" key="1">
    <source>
        <dbReference type="PROSITE-ProRule" id="PRU00339"/>
    </source>
</evidence>
<dbReference type="InterPro" id="IPR011990">
    <property type="entry name" value="TPR-like_helical_dom_sf"/>
</dbReference>
<dbReference type="InterPro" id="IPR019734">
    <property type="entry name" value="TPR_rpt"/>
</dbReference>
<proteinExistence type="predicted"/>
<dbReference type="Pfam" id="PF13374">
    <property type="entry name" value="TPR_10"/>
    <property type="match status" value="3"/>
</dbReference>
<dbReference type="InterPro" id="IPR050767">
    <property type="entry name" value="Sel1_AlgK"/>
</dbReference>
<dbReference type="InterPro" id="IPR027417">
    <property type="entry name" value="P-loop_NTPase"/>
</dbReference>
<evidence type="ECO:0000313" key="4">
    <source>
        <dbReference type="Proteomes" id="UP001144096"/>
    </source>
</evidence>
<keyword evidence="4" id="KW-1185">Reference proteome</keyword>
<dbReference type="Proteomes" id="UP001144096">
    <property type="component" value="Unassembled WGS sequence"/>
</dbReference>
<keyword evidence="2" id="KW-1133">Transmembrane helix</keyword>
<keyword evidence="1" id="KW-0802">TPR repeat</keyword>
<protein>
    <submittedName>
        <fullName evidence="3">Tetratricopeptide repeat protein</fullName>
    </submittedName>
</protein>